<dbReference type="STRING" id="51031.W2SN72"/>
<protein>
    <recommendedName>
        <fullName evidence="4">Spectrin repeat-containing domain protein</fullName>
    </recommendedName>
</protein>
<feature type="coiled-coil region" evidence="1">
    <location>
        <begin position="2"/>
        <end position="52"/>
    </location>
</feature>
<gene>
    <name evidence="2" type="ORF">NECAME_14328</name>
</gene>
<evidence type="ECO:0000256" key="1">
    <source>
        <dbReference type="SAM" id="Coils"/>
    </source>
</evidence>
<reference evidence="3" key="1">
    <citation type="journal article" date="2014" name="Nat. Genet.">
        <title>Genome of the human hookworm Necator americanus.</title>
        <authorList>
            <person name="Tang Y.T."/>
            <person name="Gao X."/>
            <person name="Rosa B.A."/>
            <person name="Abubucker S."/>
            <person name="Hallsworth-Pepin K."/>
            <person name="Martin J."/>
            <person name="Tyagi R."/>
            <person name="Heizer E."/>
            <person name="Zhang X."/>
            <person name="Bhonagiri-Palsikar V."/>
            <person name="Minx P."/>
            <person name="Warren W.C."/>
            <person name="Wang Q."/>
            <person name="Zhan B."/>
            <person name="Hotez P.J."/>
            <person name="Sternberg P.W."/>
            <person name="Dougall A."/>
            <person name="Gaze S.T."/>
            <person name="Mulvenna J."/>
            <person name="Sotillo J."/>
            <person name="Ranganathan S."/>
            <person name="Rabelo E.M."/>
            <person name="Wilson R.K."/>
            <person name="Felgner P.L."/>
            <person name="Bethony J."/>
            <person name="Hawdon J.M."/>
            <person name="Gasser R.B."/>
            <person name="Loukas A."/>
            <person name="Mitreva M."/>
        </authorList>
    </citation>
    <scope>NUCLEOTIDE SEQUENCE [LARGE SCALE GENOMIC DNA]</scope>
</reference>
<organism evidence="2 3">
    <name type="scientific">Necator americanus</name>
    <name type="common">Human hookworm</name>
    <dbReference type="NCBI Taxonomy" id="51031"/>
    <lineage>
        <taxon>Eukaryota</taxon>
        <taxon>Metazoa</taxon>
        <taxon>Ecdysozoa</taxon>
        <taxon>Nematoda</taxon>
        <taxon>Chromadorea</taxon>
        <taxon>Rhabditida</taxon>
        <taxon>Rhabditina</taxon>
        <taxon>Rhabditomorpha</taxon>
        <taxon>Strongyloidea</taxon>
        <taxon>Ancylostomatidae</taxon>
        <taxon>Bunostominae</taxon>
        <taxon>Necator</taxon>
    </lineage>
</organism>
<accession>W2SN72</accession>
<keyword evidence="1" id="KW-0175">Coiled coil</keyword>
<proteinExistence type="predicted"/>
<dbReference type="OrthoDB" id="10057795at2759"/>
<dbReference type="AlphaFoldDB" id="W2SN72"/>
<sequence>SINREERFLEELEKRLADSEKASDAEECCEHLDNLESLLERVNTSLEVDEAALSMDESFVRDSFARLNESRRRLADATRERIAVLSRAVADCERFEKQMADIQQWSLHVSTLLDLRKSGDVSALDVPDEYKSAYESGTLVQELAREFASWTSALDETAVWLEEGDRKRNQRFHDQFTHAKNIFMDLSQKFADFKHPKAFEEKIERVAHRLGDLENTLDDMTGIEAIFCSEAMAEAKSLVKKLIAIEEDIQSLEEGKEQLIQV</sequence>
<evidence type="ECO:0000313" key="3">
    <source>
        <dbReference type="Proteomes" id="UP000053676"/>
    </source>
</evidence>
<dbReference type="EMBL" id="KI668841">
    <property type="protein sequence ID" value="ETN71110.1"/>
    <property type="molecule type" value="Genomic_DNA"/>
</dbReference>
<dbReference type="Proteomes" id="UP000053676">
    <property type="component" value="Unassembled WGS sequence"/>
</dbReference>
<feature type="coiled-coil region" evidence="1">
    <location>
        <begin position="235"/>
        <end position="262"/>
    </location>
</feature>
<evidence type="ECO:0000313" key="2">
    <source>
        <dbReference type="EMBL" id="ETN71110.1"/>
    </source>
</evidence>
<dbReference type="KEGG" id="nai:NECAME_14328"/>
<feature type="non-terminal residue" evidence="2">
    <location>
        <position position="262"/>
    </location>
</feature>
<feature type="non-terminal residue" evidence="2">
    <location>
        <position position="1"/>
    </location>
</feature>
<name>W2SN72_NECAM</name>
<evidence type="ECO:0008006" key="4">
    <source>
        <dbReference type="Google" id="ProtNLM"/>
    </source>
</evidence>
<keyword evidence="3" id="KW-1185">Reference proteome</keyword>